<keyword evidence="5" id="KW-0698">rRNA processing</keyword>
<proteinExistence type="inferred from homology"/>
<dbReference type="PANTHER" id="PTHR11953:SF2">
    <property type="entry name" value="EXOSOME COMPLEX COMPONENT MTR3"/>
    <property type="match status" value="1"/>
</dbReference>
<sequence length="286" mass="31637">MPTDNRRIQGPEISTPYCVFGSSTENEDEDGCFKSTDPLSSTRKDGRALLEHRKIYMKTGVVSQAKGSAYIELNNTKVICSVFDPREIPNRVEYSQHGELFCVLKFAPFSCTTRRSHQQDAEEKELSLNLKRALEPAVCRHEFPNFQVDIYVLILESDGGSLAASITCAGLALADAHVPMYDLVTAASLGVAGDVLMKDPSEEEEKLCSQHFERSNLNHGLITVSLMGAHTQITQVWQTGSMTTTCVSESLTHLIQSCEETYPIAQRCLVKSVVDTISKKKVPEQS</sequence>
<dbReference type="GO" id="GO:0000176">
    <property type="term" value="C:nuclear exosome (RNase complex)"/>
    <property type="evidence" value="ECO:0007669"/>
    <property type="project" value="TreeGrafter"/>
</dbReference>
<dbReference type="SUPFAM" id="SSF55666">
    <property type="entry name" value="Ribonuclease PH domain 2-like"/>
    <property type="match status" value="1"/>
</dbReference>
<name>A0A6J1S4Q2_FRAOC</name>
<dbReference type="Proteomes" id="UP000504606">
    <property type="component" value="Unplaced"/>
</dbReference>
<dbReference type="InterPro" id="IPR027408">
    <property type="entry name" value="PNPase/RNase_PH_dom_sf"/>
</dbReference>
<dbReference type="RefSeq" id="XP_026273736.1">
    <property type="nucleotide sequence ID" value="XM_026417951.2"/>
</dbReference>
<dbReference type="GO" id="GO:0003723">
    <property type="term" value="F:RNA binding"/>
    <property type="evidence" value="ECO:0007669"/>
    <property type="project" value="UniProtKB-KW"/>
</dbReference>
<dbReference type="InterPro" id="IPR050080">
    <property type="entry name" value="RNase_PH"/>
</dbReference>
<evidence type="ECO:0000256" key="2">
    <source>
        <dbReference type="ARBA" id="ARBA00004496"/>
    </source>
</evidence>
<evidence type="ECO:0000256" key="1">
    <source>
        <dbReference type="ARBA" id="ARBA00004123"/>
    </source>
</evidence>
<dbReference type="InterPro" id="IPR036345">
    <property type="entry name" value="ExoRNase_PH_dom2_sf"/>
</dbReference>
<dbReference type="GO" id="GO:0071028">
    <property type="term" value="P:nuclear mRNA surveillance"/>
    <property type="evidence" value="ECO:0007669"/>
    <property type="project" value="TreeGrafter"/>
</dbReference>
<keyword evidence="4" id="KW-0963">Cytoplasm</keyword>
<reference evidence="10" key="1">
    <citation type="submission" date="2025-08" db="UniProtKB">
        <authorList>
            <consortium name="RefSeq"/>
        </authorList>
    </citation>
    <scope>IDENTIFICATION</scope>
    <source>
        <tissue evidence="10">Whole organism</tissue>
    </source>
</reference>
<evidence type="ECO:0000313" key="9">
    <source>
        <dbReference type="Proteomes" id="UP000504606"/>
    </source>
</evidence>
<dbReference type="FunFam" id="3.30.230.70:FF:000015">
    <property type="entry name" value="Exosome complex component RRP41-like"/>
    <property type="match status" value="1"/>
</dbReference>
<accession>A0A6J1S4Q2</accession>
<comment type="subcellular location">
    <subcellularLocation>
        <location evidence="2">Cytoplasm</location>
    </subcellularLocation>
    <subcellularLocation>
        <location evidence="1">Nucleus</location>
    </subcellularLocation>
</comment>
<dbReference type="Gene3D" id="3.30.230.70">
    <property type="entry name" value="GHMP Kinase, N-terminal domain"/>
    <property type="match status" value="1"/>
</dbReference>
<dbReference type="KEGG" id="foc:113203328"/>
<evidence type="ECO:0000256" key="6">
    <source>
        <dbReference type="ARBA" id="ARBA00022835"/>
    </source>
</evidence>
<dbReference type="PANTHER" id="PTHR11953">
    <property type="entry name" value="EXOSOME COMPLEX COMPONENT"/>
    <property type="match status" value="1"/>
</dbReference>
<evidence type="ECO:0000256" key="7">
    <source>
        <dbReference type="ARBA" id="ARBA00022884"/>
    </source>
</evidence>
<gene>
    <name evidence="10" type="primary">LOC113203328</name>
</gene>
<evidence type="ECO:0000313" key="10">
    <source>
        <dbReference type="RefSeq" id="XP_026273736.1"/>
    </source>
</evidence>
<dbReference type="CDD" id="cd11371">
    <property type="entry name" value="RNase_PH_MTR3"/>
    <property type="match status" value="1"/>
</dbReference>
<dbReference type="CTD" id="40173"/>
<evidence type="ECO:0000256" key="4">
    <source>
        <dbReference type="ARBA" id="ARBA00022490"/>
    </source>
</evidence>
<evidence type="ECO:0000256" key="8">
    <source>
        <dbReference type="ARBA" id="ARBA00023242"/>
    </source>
</evidence>
<dbReference type="GO" id="GO:0000177">
    <property type="term" value="C:cytoplasmic exosome (RNase complex)"/>
    <property type="evidence" value="ECO:0007669"/>
    <property type="project" value="TreeGrafter"/>
</dbReference>
<dbReference type="GO" id="GO:0034475">
    <property type="term" value="P:U4 snRNA 3'-end processing"/>
    <property type="evidence" value="ECO:0007669"/>
    <property type="project" value="TreeGrafter"/>
</dbReference>
<dbReference type="GeneID" id="113203328"/>
<dbReference type="Pfam" id="PF01138">
    <property type="entry name" value="RNase_PH"/>
    <property type="match status" value="1"/>
</dbReference>
<protein>
    <submittedName>
        <fullName evidence="10">Exosome complex component MTR3</fullName>
    </submittedName>
</protein>
<dbReference type="GO" id="GO:0016075">
    <property type="term" value="P:rRNA catabolic process"/>
    <property type="evidence" value="ECO:0007669"/>
    <property type="project" value="TreeGrafter"/>
</dbReference>
<dbReference type="SUPFAM" id="SSF54211">
    <property type="entry name" value="Ribosomal protein S5 domain 2-like"/>
    <property type="match status" value="1"/>
</dbReference>
<organism evidence="9 10">
    <name type="scientific">Frankliniella occidentalis</name>
    <name type="common">Western flower thrips</name>
    <name type="synonym">Euthrips occidentalis</name>
    <dbReference type="NCBI Taxonomy" id="133901"/>
    <lineage>
        <taxon>Eukaryota</taxon>
        <taxon>Metazoa</taxon>
        <taxon>Ecdysozoa</taxon>
        <taxon>Arthropoda</taxon>
        <taxon>Hexapoda</taxon>
        <taxon>Insecta</taxon>
        <taxon>Pterygota</taxon>
        <taxon>Neoptera</taxon>
        <taxon>Paraneoptera</taxon>
        <taxon>Thysanoptera</taxon>
        <taxon>Terebrantia</taxon>
        <taxon>Thripoidea</taxon>
        <taxon>Thripidae</taxon>
        <taxon>Frankliniella</taxon>
    </lineage>
</organism>
<keyword evidence="9" id="KW-1185">Reference proteome</keyword>
<keyword evidence="8" id="KW-0539">Nucleus</keyword>
<dbReference type="InterPro" id="IPR001247">
    <property type="entry name" value="ExoRNase_PH_dom1"/>
</dbReference>
<dbReference type="GO" id="GO:0005730">
    <property type="term" value="C:nucleolus"/>
    <property type="evidence" value="ECO:0007669"/>
    <property type="project" value="TreeGrafter"/>
</dbReference>
<comment type="similarity">
    <text evidence="3">Belongs to the RNase PH family.</text>
</comment>
<dbReference type="GO" id="GO:0006364">
    <property type="term" value="P:rRNA processing"/>
    <property type="evidence" value="ECO:0007669"/>
    <property type="project" value="UniProtKB-KW"/>
</dbReference>
<dbReference type="GO" id="GO:0071051">
    <property type="term" value="P:poly(A)-dependent snoRNA 3'-end processing"/>
    <property type="evidence" value="ECO:0007669"/>
    <property type="project" value="TreeGrafter"/>
</dbReference>
<evidence type="ECO:0000256" key="3">
    <source>
        <dbReference type="ARBA" id="ARBA00006678"/>
    </source>
</evidence>
<dbReference type="OrthoDB" id="2504340at2759"/>
<dbReference type="InterPro" id="IPR020568">
    <property type="entry name" value="Ribosomal_Su5_D2-typ_SF"/>
</dbReference>
<evidence type="ECO:0000256" key="5">
    <source>
        <dbReference type="ARBA" id="ARBA00022552"/>
    </source>
</evidence>
<keyword evidence="6" id="KW-0271">Exosome</keyword>
<keyword evidence="7" id="KW-0694">RNA-binding</keyword>
<dbReference type="AlphaFoldDB" id="A0A6J1S4Q2"/>